<feature type="transmembrane region" description="Helical" evidence="19">
    <location>
        <begin position="358"/>
        <end position="380"/>
    </location>
</feature>
<dbReference type="InterPro" id="IPR025287">
    <property type="entry name" value="WAK_GUB"/>
</dbReference>
<dbReference type="EMBL" id="JBJKBG010000006">
    <property type="protein sequence ID" value="KAL3737283.1"/>
    <property type="molecule type" value="Genomic_DNA"/>
</dbReference>
<dbReference type="PROSITE" id="PS01187">
    <property type="entry name" value="EGF_CA"/>
    <property type="match status" value="1"/>
</dbReference>
<evidence type="ECO:0000256" key="10">
    <source>
        <dbReference type="ARBA" id="ARBA00022777"/>
    </source>
</evidence>
<evidence type="ECO:0000259" key="22">
    <source>
        <dbReference type="PROSITE" id="PS50026"/>
    </source>
</evidence>
<evidence type="ECO:0000313" key="24">
    <source>
        <dbReference type="Proteomes" id="UP001634007"/>
    </source>
</evidence>
<evidence type="ECO:0000256" key="17">
    <source>
        <dbReference type="ARBA" id="ARBA00047951"/>
    </source>
</evidence>
<evidence type="ECO:0000256" key="11">
    <source>
        <dbReference type="ARBA" id="ARBA00022840"/>
    </source>
</evidence>
<evidence type="ECO:0000256" key="15">
    <source>
        <dbReference type="ARBA" id="ARBA00023180"/>
    </source>
</evidence>
<feature type="disulfide bond" evidence="18">
    <location>
        <begin position="308"/>
        <end position="318"/>
    </location>
</feature>
<dbReference type="PROSITE" id="PS00010">
    <property type="entry name" value="ASX_HYDROXYL"/>
    <property type="match status" value="1"/>
</dbReference>
<dbReference type="InterPro" id="IPR009030">
    <property type="entry name" value="Growth_fac_rcpt_cys_sf"/>
</dbReference>
<dbReference type="InterPro" id="IPR011009">
    <property type="entry name" value="Kinase-like_dom_sf"/>
</dbReference>
<dbReference type="GO" id="GO:0005524">
    <property type="term" value="F:ATP binding"/>
    <property type="evidence" value="ECO:0007669"/>
    <property type="project" value="UniProtKB-KW"/>
</dbReference>
<evidence type="ECO:0000259" key="21">
    <source>
        <dbReference type="PROSITE" id="PS50011"/>
    </source>
</evidence>
<keyword evidence="9" id="KW-0547">Nucleotide-binding</keyword>
<dbReference type="FunFam" id="3.30.200.20:FF:000043">
    <property type="entry name" value="Wall-associated receptor kinase 2"/>
    <property type="match status" value="1"/>
</dbReference>
<feature type="domain" description="EGF-like" evidence="22">
    <location>
        <begin position="304"/>
        <end position="339"/>
    </location>
</feature>
<keyword evidence="2" id="KW-0723">Serine/threonine-protein kinase</keyword>
<dbReference type="InterPro" id="IPR000719">
    <property type="entry name" value="Prot_kinase_dom"/>
</dbReference>
<evidence type="ECO:0000256" key="3">
    <source>
        <dbReference type="ARBA" id="ARBA00022536"/>
    </source>
</evidence>
<evidence type="ECO:0000256" key="13">
    <source>
        <dbReference type="ARBA" id="ARBA00023136"/>
    </source>
</evidence>
<evidence type="ECO:0000256" key="5">
    <source>
        <dbReference type="ARBA" id="ARBA00022679"/>
    </source>
</evidence>
<keyword evidence="10" id="KW-0418">Kinase</keyword>
<dbReference type="AlphaFoldDB" id="A0ABD3KDC7"/>
<proteinExistence type="predicted"/>
<comment type="caution">
    <text evidence="23">The sequence shown here is derived from an EMBL/GenBank/DDBJ whole genome shotgun (WGS) entry which is preliminary data.</text>
</comment>
<feature type="signal peptide" evidence="20">
    <location>
        <begin position="1"/>
        <end position="30"/>
    </location>
</feature>
<dbReference type="InterPro" id="IPR001881">
    <property type="entry name" value="EGF-like_Ca-bd_dom"/>
</dbReference>
<dbReference type="Pfam" id="PF13947">
    <property type="entry name" value="GUB_WAK_bind"/>
    <property type="match status" value="1"/>
</dbReference>
<keyword evidence="15" id="KW-0325">Glycoprotein</keyword>
<keyword evidence="14 18" id="KW-1015">Disulfide bond</keyword>
<dbReference type="SMART" id="SM00181">
    <property type="entry name" value="EGF"/>
    <property type="match status" value="2"/>
</dbReference>
<reference evidence="23 24" key="1">
    <citation type="submission" date="2024-11" db="EMBL/GenBank/DDBJ databases">
        <title>Chromosome-level genome assembly of Eucalyptus globulus Labill. provides insights into its genome evolution.</title>
        <authorList>
            <person name="Li X."/>
        </authorList>
    </citation>
    <scope>NUCLEOTIDE SEQUENCE [LARGE SCALE GENOMIC DNA]</scope>
    <source>
        <strain evidence="23">CL2024</strain>
        <tissue evidence="23">Fresh tender leaves</tissue>
    </source>
</reference>
<evidence type="ECO:0000313" key="23">
    <source>
        <dbReference type="EMBL" id="KAL3737283.1"/>
    </source>
</evidence>
<dbReference type="InterPro" id="IPR018097">
    <property type="entry name" value="EGF_Ca-bd_CS"/>
</dbReference>
<evidence type="ECO:0000256" key="1">
    <source>
        <dbReference type="ARBA" id="ARBA00004479"/>
    </source>
</evidence>
<protein>
    <submittedName>
        <fullName evidence="23">Uncharacterized protein</fullName>
    </submittedName>
</protein>
<keyword evidence="7 20" id="KW-0732">Signal</keyword>
<dbReference type="CDD" id="cd14066">
    <property type="entry name" value="STKc_IRAK"/>
    <property type="match status" value="1"/>
</dbReference>
<keyword evidence="8" id="KW-0677">Repeat</keyword>
<evidence type="ECO:0000256" key="19">
    <source>
        <dbReference type="SAM" id="Phobius"/>
    </source>
</evidence>
<comment type="catalytic activity">
    <reaction evidence="16">
        <text>L-seryl-[protein] + ATP = O-phospho-L-seryl-[protein] + ADP + H(+)</text>
        <dbReference type="Rhea" id="RHEA:17989"/>
        <dbReference type="Rhea" id="RHEA-COMP:9863"/>
        <dbReference type="Rhea" id="RHEA-COMP:11604"/>
        <dbReference type="ChEBI" id="CHEBI:15378"/>
        <dbReference type="ChEBI" id="CHEBI:29999"/>
        <dbReference type="ChEBI" id="CHEBI:30616"/>
        <dbReference type="ChEBI" id="CHEBI:83421"/>
        <dbReference type="ChEBI" id="CHEBI:456216"/>
    </reaction>
</comment>
<dbReference type="Gene3D" id="1.10.510.10">
    <property type="entry name" value="Transferase(Phosphotransferase) domain 1"/>
    <property type="match status" value="1"/>
</dbReference>
<feature type="domain" description="EGF-like" evidence="22">
    <location>
        <begin position="261"/>
        <end position="303"/>
    </location>
</feature>
<name>A0ABD3KDC7_EUCGL</name>
<evidence type="ECO:0000256" key="18">
    <source>
        <dbReference type="PROSITE-ProRule" id="PRU00076"/>
    </source>
</evidence>
<keyword evidence="13 19" id="KW-0472">Membrane</keyword>
<evidence type="ECO:0000256" key="9">
    <source>
        <dbReference type="ARBA" id="ARBA00022741"/>
    </source>
</evidence>
<dbReference type="GO" id="GO:0016020">
    <property type="term" value="C:membrane"/>
    <property type="evidence" value="ECO:0007669"/>
    <property type="project" value="UniProtKB-SubCell"/>
</dbReference>
<comment type="caution">
    <text evidence="18">Lacks conserved residue(s) required for the propagation of feature annotation.</text>
</comment>
<dbReference type="InterPro" id="IPR000152">
    <property type="entry name" value="EGF-type_Asp/Asn_hydroxyl_site"/>
</dbReference>
<evidence type="ECO:0000256" key="16">
    <source>
        <dbReference type="ARBA" id="ARBA00047558"/>
    </source>
</evidence>
<evidence type="ECO:0000256" key="2">
    <source>
        <dbReference type="ARBA" id="ARBA00022527"/>
    </source>
</evidence>
<comment type="subcellular location">
    <subcellularLocation>
        <location evidence="1">Membrane</location>
        <topology evidence="1">Single-pass type I membrane protein</topology>
    </subcellularLocation>
</comment>
<evidence type="ECO:0000256" key="20">
    <source>
        <dbReference type="SAM" id="SignalP"/>
    </source>
</evidence>
<dbReference type="InterPro" id="IPR008271">
    <property type="entry name" value="Ser/Thr_kinase_AS"/>
</dbReference>
<organism evidence="23 24">
    <name type="scientific">Eucalyptus globulus</name>
    <name type="common">Tasmanian blue gum</name>
    <dbReference type="NCBI Taxonomy" id="34317"/>
    <lineage>
        <taxon>Eukaryota</taxon>
        <taxon>Viridiplantae</taxon>
        <taxon>Streptophyta</taxon>
        <taxon>Embryophyta</taxon>
        <taxon>Tracheophyta</taxon>
        <taxon>Spermatophyta</taxon>
        <taxon>Magnoliopsida</taxon>
        <taxon>eudicotyledons</taxon>
        <taxon>Gunneridae</taxon>
        <taxon>Pentapetalae</taxon>
        <taxon>rosids</taxon>
        <taxon>malvids</taxon>
        <taxon>Myrtales</taxon>
        <taxon>Myrtaceae</taxon>
        <taxon>Myrtoideae</taxon>
        <taxon>Eucalypteae</taxon>
        <taxon>Eucalyptus</taxon>
    </lineage>
</organism>
<feature type="chain" id="PRO_5044847898" evidence="20">
    <location>
        <begin position="31"/>
        <end position="799"/>
    </location>
</feature>
<keyword evidence="3 18" id="KW-0245">EGF-like domain</keyword>
<dbReference type="Gene3D" id="2.10.25.10">
    <property type="entry name" value="Laminin"/>
    <property type="match status" value="2"/>
</dbReference>
<dbReference type="InterPro" id="IPR000742">
    <property type="entry name" value="EGF"/>
</dbReference>
<gene>
    <name evidence="23" type="ORF">ACJRO7_026108</name>
</gene>
<dbReference type="SUPFAM" id="SSF56112">
    <property type="entry name" value="Protein kinase-like (PK-like)"/>
    <property type="match status" value="1"/>
</dbReference>
<keyword evidence="11" id="KW-0067">ATP-binding</keyword>
<evidence type="ECO:0000256" key="14">
    <source>
        <dbReference type="ARBA" id="ARBA00023157"/>
    </source>
</evidence>
<dbReference type="GO" id="GO:0004674">
    <property type="term" value="F:protein serine/threonine kinase activity"/>
    <property type="evidence" value="ECO:0007669"/>
    <property type="project" value="UniProtKB-KW"/>
</dbReference>
<evidence type="ECO:0000256" key="7">
    <source>
        <dbReference type="ARBA" id="ARBA00022729"/>
    </source>
</evidence>
<dbReference type="FunFam" id="2.10.25.10:FF:000628">
    <property type="entry name" value="Wall-associated receptor kinase 2"/>
    <property type="match status" value="1"/>
</dbReference>
<dbReference type="SUPFAM" id="SSF57184">
    <property type="entry name" value="Growth factor receptor domain"/>
    <property type="match status" value="1"/>
</dbReference>
<dbReference type="Pfam" id="PF00069">
    <property type="entry name" value="Pkinase"/>
    <property type="match status" value="1"/>
</dbReference>
<feature type="domain" description="Protein kinase" evidence="21">
    <location>
        <begin position="431"/>
        <end position="714"/>
    </location>
</feature>
<keyword evidence="5" id="KW-0808">Transferase</keyword>
<sequence length="799" mass="89323">MGGSMLLHRLPLTVVLLLCSLVGLFSVVTADAVQTTKPGCANRCGNLTFSYPFGMTNTGNDCYFEEESDSFLIFCDYSTDPPTPYMSGKSSNFQIQSISIENHEISVTMFVAKDCYNSSGGNSFKNHPWLTLAIFPISSAKNKFIAVGCDTYATFSSRQGSTYVTGCLSSCNSISDVINGSCSGIGCCETSIPRDAYQYNISVTSYNNHAGIWEFNPCGYAFVAEDGFFSFSTDNLYKPPFDRVPIVVDWLIPDQTCDDAKKNTTTYMCQENSNCRDAENGKGYQCHCLEGFQGNPYLQNGCQDVNECVISQPCVGICTNLPGTYNCSCPEGSQGDGRTDGKGCTLIIHEKRFHSYNFVLGVSISLLLVLFIISWLYWGLRERKISRQREKFFLENGGRLMLQRLLSEHEGSVEYARIFTDEELKKATDYYNESRILGQGGQGTVYRGILPDNTVVAIKKAKILDRSQVEEFINELIILSQVNHRNVVKLIGCCFETEVPLLVYEFVNNGTLANHIHKCGHESTLSWRARLRIAGETAGALSYLHSDASAQILHRDIKSTNILLDENFTAKVADFGASRLVPLDRTQLTTLVQGTLGYLDPEYFHWSQLTEKSDVYSFGVVLAELLTGLRALSFDRAENERNLSLYFTSAIKGESLFEIIDLRVLNEGNPDEIKEVAMLASRCLRVKGEDRPTMKEAAMELEGLMRVMNRHPWVNQSCDLEESEHFLGERSSECDGILKSNASGNDDSISNQVPFEIESGRWDFMAILALVLFFFFLSFFVCLVACSMYSKFRCYVQIE</sequence>
<dbReference type="SMART" id="SM00220">
    <property type="entry name" value="S_TKc"/>
    <property type="match status" value="1"/>
</dbReference>
<dbReference type="PANTHER" id="PTHR27005:SF511">
    <property type="entry name" value="WALL-ASSOCIATED RECEPTOR KINASE 1-RELATED"/>
    <property type="match status" value="1"/>
</dbReference>
<evidence type="ECO:0000256" key="12">
    <source>
        <dbReference type="ARBA" id="ARBA00022989"/>
    </source>
</evidence>
<keyword evidence="24" id="KW-1185">Reference proteome</keyword>
<accession>A0ABD3KDC7</accession>
<keyword evidence="4" id="KW-0597">Phosphoprotein</keyword>
<comment type="catalytic activity">
    <reaction evidence="17">
        <text>L-threonyl-[protein] + ATP = O-phospho-L-threonyl-[protein] + ADP + H(+)</text>
        <dbReference type="Rhea" id="RHEA:46608"/>
        <dbReference type="Rhea" id="RHEA-COMP:11060"/>
        <dbReference type="Rhea" id="RHEA-COMP:11605"/>
        <dbReference type="ChEBI" id="CHEBI:15378"/>
        <dbReference type="ChEBI" id="CHEBI:30013"/>
        <dbReference type="ChEBI" id="CHEBI:30616"/>
        <dbReference type="ChEBI" id="CHEBI:61977"/>
        <dbReference type="ChEBI" id="CHEBI:456216"/>
    </reaction>
</comment>
<feature type="transmembrane region" description="Helical" evidence="19">
    <location>
        <begin position="764"/>
        <end position="790"/>
    </location>
</feature>
<dbReference type="CDD" id="cd00054">
    <property type="entry name" value="EGF_CA"/>
    <property type="match status" value="1"/>
</dbReference>
<keyword evidence="6 19" id="KW-0812">Transmembrane</keyword>
<feature type="disulfide bond" evidence="18">
    <location>
        <begin position="269"/>
        <end position="286"/>
    </location>
</feature>
<evidence type="ECO:0000256" key="4">
    <source>
        <dbReference type="ARBA" id="ARBA00022553"/>
    </source>
</evidence>
<dbReference type="SMART" id="SM00179">
    <property type="entry name" value="EGF_CA"/>
    <property type="match status" value="1"/>
</dbReference>
<dbReference type="PROSITE" id="PS50026">
    <property type="entry name" value="EGF_3"/>
    <property type="match status" value="2"/>
</dbReference>
<evidence type="ECO:0000256" key="8">
    <source>
        <dbReference type="ARBA" id="ARBA00022737"/>
    </source>
</evidence>
<dbReference type="FunFam" id="1.10.510.10:FF:000084">
    <property type="entry name" value="Wall-associated receptor kinase 2"/>
    <property type="match status" value="1"/>
</dbReference>
<evidence type="ECO:0000256" key="6">
    <source>
        <dbReference type="ARBA" id="ARBA00022692"/>
    </source>
</evidence>
<dbReference type="PANTHER" id="PTHR27005">
    <property type="entry name" value="WALL-ASSOCIATED RECEPTOR KINASE-LIKE 21"/>
    <property type="match status" value="1"/>
</dbReference>
<dbReference type="InterPro" id="IPR045274">
    <property type="entry name" value="WAK-like"/>
</dbReference>
<dbReference type="PROSITE" id="PS00108">
    <property type="entry name" value="PROTEIN_KINASE_ST"/>
    <property type="match status" value="1"/>
</dbReference>
<dbReference type="PROSITE" id="PS50011">
    <property type="entry name" value="PROTEIN_KINASE_DOM"/>
    <property type="match status" value="1"/>
</dbReference>
<keyword evidence="12 19" id="KW-1133">Transmembrane helix</keyword>
<dbReference type="Proteomes" id="UP001634007">
    <property type="component" value="Unassembled WGS sequence"/>
</dbReference>
<dbReference type="Gene3D" id="3.30.200.20">
    <property type="entry name" value="Phosphorylase Kinase, domain 1"/>
    <property type="match status" value="1"/>
</dbReference>